<feature type="region of interest" description="Disordered" evidence="1">
    <location>
        <begin position="55"/>
        <end position="84"/>
    </location>
</feature>
<protein>
    <recommendedName>
        <fullName evidence="5">Transmembrane protein</fullName>
    </recommendedName>
</protein>
<dbReference type="KEGG" id="lto:RGQ30_18550"/>
<feature type="transmembrane region" description="Helical" evidence="2">
    <location>
        <begin position="22"/>
        <end position="43"/>
    </location>
</feature>
<dbReference type="Proteomes" id="UP001329151">
    <property type="component" value="Chromosome"/>
</dbReference>
<evidence type="ECO:0000256" key="1">
    <source>
        <dbReference type="SAM" id="MobiDB-lite"/>
    </source>
</evidence>
<gene>
    <name evidence="3" type="ORF">RGQ30_18550</name>
</gene>
<name>A0AA86M8P2_9BURK</name>
<evidence type="ECO:0000313" key="4">
    <source>
        <dbReference type="Proteomes" id="UP001329151"/>
    </source>
</evidence>
<keyword evidence="2" id="KW-0812">Transmembrane</keyword>
<keyword evidence="2" id="KW-1133">Transmembrane helix</keyword>
<keyword evidence="4" id="KW-1185">Reference proteome</keyword>
<proteinExistence type="predicted"/>
<reference evidence="3 4" key="1">
    <citation type="submission" date="2023-10" db="EMBL/GenBank/DDBJ databases">
        <title>Complete Genome Sequence of Limnobacter thiooxidans CS-K2T, Isolated from freshwater lake sediments in Bavaria, Germany.</title>
        <authorList>
            <person name="Naruki M."/>
            <person name="Watanabe A."/>
            <person name="Warashina T."/>
            <person name="Morita T."/>
            <person name="Arakawa K."/>
        </authorList>
    </citation>
    <scope>NUCLEOTIDE SEQUENCE [LARGE SCALE GENOMIC DNA]</scope>
    <source>
        <strain evidence="3 4">CS-K2</strain>
    </source>
</reference>
<evidence type="ECO:0008006" key="5">
    <source>
        <dbReference type="Google" id="ProtNLM"/>
    </source>
</evidence>
<organism evidence="3 4">
    <name type="scientific">Limnobacter thiooxidans</name>
    <dbReference type="NCBI Taxonomy" id="131080"/>
    <lineage>
        <taxon>Bacteria</taxon>
        <taxon>Pseudomonadati</taxon>
        <taxon>Pseudomonadota</taxon>
        <taxon>Betaproteobacteria</taxon>
        <taxon>Burkholderiales</taxon>
        <taxon>Burkholderiaceae</taxon>
        <taxon>Limnobacter</taxon>
    </lineage>
</organism>
<evidence type="ECO:0000256" key="2">
    <source>
        <dbReference type="SAM" id="Phobius"/>
    </source>
</evidence>
<sequence>MYIVAIGWMYVVTLMAATETNFVAGIVTFLFYGALPCSVLVYLMGTKSRRLKRLAKEEAESMSQNGPMEPQVADPAGEKTTSNP</sequence>
<dbReference type="AlphaFoldDB" id="A0AA86M8P2"/>
<accession>A0AA86M8P2</accession>
<evidence type="ECO:0000313" key="3">
    <source>
        <dbReference type="EMBL" id="BET26354.1"/>
    </source>
</evidence>
<keyword evidence="2" id="KW-0472">Membrane</keyword>
<dbReference type="EMBL" id="AP028947">
    <property type="protein sequence ID" value="BET26354.1"/>
    <property type="molecule type" value="Genomic_DNA"/>
</dbReference>